<feature type="region of interest" description="Disordered" evidence="1">
    <location>
        <begin position="60"/>
        <end position="79"/>
    </location>
</feature>
<comment type="caution">
    <text evidence="2">The sequence shown here is derived from an EMBL/GenBank/DDBJ whole genome shotgun (WGS) entry which is preliminary data.</text>
</comment>
<proteinExistence type="predicted"/>
<dbReference type="Gene3D" id="1.25.40.20">
    <property type="entry name" value="Ankyrin repeat-containing domain"/>
    <property type="match status" value="1"/>
</dbReference>
<protein>
    <submittedName>
        <fullName evidence="2">Uncharacterized protein</fullName>
    </submittedName>
</protein>
<evidence type="ECO:0000313" key="2">
    <source>
        <dbReference type="EMBL" id="KAJ5339217.1"/>
    </source>
</evidence>
<dbReference type="Proteomes" id="UP001147695">
    <property type="component" value="Unassembled WGS sequence"/>
</dbReference>
<evidence type="ECO:0000313" key="3">
    <source>
        <dbReference type="Proteomes" id="UP001147695"/>
    </source>
</evidence>
<organism evidence="2 3">
    <name type="scientific">Penicillium brevicompactum</name>
    <dbReference type="NCBI Taxonomy" id="5074"/>
    <lineage>
        <taxon>Eukaryota</taxon>
        <taxon>Fungi</taxon>
        <taxon>Dikarya</taxon>
        <taxon>Ascomycota</taxon>
        <taxon>Pezizomycotina</taxon>
        <taxon>Eurotiomycetes</taxon>
        <taxon>Eurotiomycetidae</taxon>
        <taxon>Eurotiales</taxon>
        <taxon>Aspergillaceae</taxon>
        <taxon>Penicillium</taxon>
    </lineage>
</organism>
<evidence type="ECO:0000256" key="1">
    <source>
        <dbReference type="SAM" id="MobiDB-lite"/>
    </source>
</evidence>
<name>A0A9W9UFL5_PENBR</name>
<accession>A0A9W9UFL5</accession>
<sequence length="79" mass="8855">MEMMQMIQILMDAGAELQNDPNVLLEAVESENMELIQFLLERGSSPQQLSEAQILKEFSRMKRQQPSSGSSSAQLAQRG</sequence>
<dbReference type="EMBL" id="JAPZBQ010000003">
    <property type="protein sequence ID" value="KAJ5339217.1"/>
    <property type="molecule type" value="Genomic_DNA"/>
</dbReference>
<gene>
    <name evidence="2" type="ORF">N7452_005945</name>
</gene>
<reference evidence="2" key="1">
    <citation type="submission" date="2022-12" db="EMBL/GenBank/DDBJ databases">
        <authorList>
            <person name="Petersen C."/>
        </authorList>
    </citation>
    <scope>NUCLEOTIDE SEQUENCE</scope>
    <source>
        <strain evidence="2">IBT 35673</strain>
    </source>
</reference>
<dbReference type="AlphaFoldDB" id="A0A9W9UFL5"/>
<feature type="compositionally biased region" description="Polar residues" evidence="1">
    <location>
        <begin position="64"/>
        <end position="79"/>
    </location>
</feature>
<dbReference type="InterPro" id="IPR036770">
    <property type="entry name" value="Ankyrin_rpt-contain_sf"/>
</dbReference>
<reference evidence="2" key="2">
    <citation type="journal article" date="2023" name="IMA Fungus">
        <title>Comparative genomic study of the Penicillium genus elucidates a diverse pangenome and 15 lateral gene transfer events.</title>
        <authorList>
            <person name="Petersen C."/>
            <person name="Sorensen T."/>
            <person name="Nielsen M.R."/>
            <person name="Sondergaard T.E."/>
            <person name="Sorensen J.L."/>
            <person name="Fitzpatrick D.A."/>
            <person name="Frisvad J.C."/>
            <person name="Nielsen K.L."/>
        </authorList>
    </citation>
    <scope>NUCLEOTIDE SEQUENCE</scope>
    <source>
        <strain evidence="2">IBT 35673</strain>
    </source>
</reference>